<proteinExistence type="predicted"/>
<dbReference type="InterPro" id="IPR021552">
    <property type="entry name" value="ArsP_2"/>
</dbReference>
<evidence type="ECO:0000256" key="1">
    <source>
        <dbReference type="SAM" id="Phobius"/>
    </source>
</evidence>
<feature type="transmembrane region" description="Helical" evidence="1">
    <location>
        <begin position="289"/>
        <end position="310"/>
    </location>
</feature>
<feature type="transmembrane region" description="Helical" evidence="1">
    <location>
        <begin position="121"/>
        <end position="141"/>
    </location>
</feature>
<protein>
    <submittedName>
        <fullName evidence="2">Putative 10TM heavy-metal exporter</fullName>
    </submittedName>
</protein>
<sequence>MTTDTLDRRQGLPRPGTAFLGPWRGRRLLVALTLLALALAPGELGALTRELMTDAYVQVSVFVAATLLLFYGSERLFRFDMGTVLRHARGWQVPMAALLGATPGCGGAVIVVAAYTSGNVGMGAVVAALTATMGDAAFLLIATRPDAAAVLLPLSFAVGVATGWLVDRFDRSDLPRLKGASCELAPRIGRLRPRDIAYVLPALPGLAVGVAQLGQVEIETVIGLPVAAIALTGTALGLFIWASSPVTAMTNAKDAPLTRVAEETSFISVWVIAAYLAYDYAAVFGGLDLAAWFQTIAPLLPLIAIAVGFVPGCGPQVLVTTLYVNGALPFAALIGNAISNDGDALFPAIAINPRAALLATVYSAIPALLVAYGFYLFAPGFMN</sequence>
<feature type="transmembrane region" description="Helical" evidence="1">
    <location>
        <begin position="264"/>
        <end position="282"/>
    </location>
</feature>
<feature type="transmembrane region" description="Helical" evidence="1">
    <location>
        <begin position="221"/>
        <end position="244"/>
    </location>
</feature>
<keyword evidence="1" id="KW-0472">Membrane</keyword>
<evidence type="ECO:0000313" key="2">
    <source>
        <dbReference type="EMBL" id="TCO72906.1"/>
    </source>
</evidence>
<dbReference type="OrthoDB" id="3776971at2"/>
<feature type="transmembrane region" description="Helical" evidence="1">
    <location>
        <begin position="55"/>
        <end position="72"/>
    </location>
</feature>
<comment type="caution">
    <text evidence="2">The sequence shown here is derived from an EMBL/GenBank/DDBJ whole genome shotgun (WGS) entry which is preliminary data.</text>
</comment>
<name>A0A4R2KPV0_9RHOB</name>
<keyword evidence="3" id="KW-1185">Reference proteome</keyword>
<feature type="transmembrane region" description="Helical" evidence="1">
    <location>
        <begin position="316"/>
        <end position="334"/>
    </location>
</feature>
<dbReference type="NCBIfam" id="NF037962">
    <property type="entry name" value="arsenic_eff"/>
    <property type="match status" value="1"/>
</dbReference>
<dbReference type="RefSeq" id="WP_132542388.1">
    <property type="nucleotide sequence ID" value="NZ_SLWW01000003.1"/>
</dbReference>
<feature type="transmembrane region" description="Helical" evidence="1">
    <location>
        <begin position="355"/>
        <end position="378"/>
    </location>
</feature>
<gene>
    <name evidence="2" type="ORF">EV655_103135</name>
</gene>
<keyword evidence="1" id="KW-0812">Transmembrane</keyword>
<dbReference type="Proteomes" id="UP000295142">
    <property type="component" value="Unassembled WGS sequence"/>
</dbReference>
<dbReference type="Pfam" id="PF11449">
    <property type="entry name" value="ArsP_2"/>
    <property type="match status" value="1"/>
</dbReference>
<dbReference type="AlphaFoldDB" id="A0A4R2KPV0"/>
<feature type="transmembrane region" description="Helical" evidence="1">
    <location>
        <begin position="93"/>
        <end position="115"/>
    </location>
</feature>
<organism evidence="2 3">
    <name type="scientific">Rhodovulum euryhalinum</name>
    <dbReference type="NCBI Taxonomy" id="35805"/>
    <lineage>
        <taxon>Bacteria</taxon>
        <taxon>Pseudomonadati</taxon>
        <taxon>Pseudomonadota</taxon>
        <taxon>Alphaproteobacteria</taxon>
        <taxon>Rhodobacterales</taxon>
        <taxon>Paracoccaceae</taxon>
        <taxon>Rhodovulum</taxon>
    </lineage>
</organism>
<dbReference type="EMBL" id="SLWW01000003">
    <property type="protein sequence ID" value="TCO72906.1"/>
    <property type="molecule type" value="Genomic_DNA"/>
</dbReference>
<evidence type="ECO:0000313" key="3">
    <source>
        <dbReference type="Proteomes" id="UP000295142"/>
    </source>
</evidence>
<accession>A0A4R2KPV0</accession>
<feature type="transmembrane region" description="Helical" evidence="1">
    <location>
        <begin position="148"/>
        <end position="166"/>
    </location>
</feature>
<keyword evidence="1" id="KW-1133">Transmembrane helix</keyword>
<reference evidence="2 3" key="1">
    <citation type="submission" date="2019-03" db="EMBL/GenBank/DDBJ databases">
        <title>Genomic Encyclopedia of Type Strains, Phase IV (KMG-IV): sequencing the most valuable type-strain genomes for metagenomic binning, comparative biology and taxonomic classification.</title>
        <authorList>
            <person name="Goeker M."/>
        </authorList>
    </citation>
    <scope>NUCLEOTIDE SEQUENCE [LARGE SCALE GENOMIC DNA]</scope>
    <source>
        <strain evidence="2 3">DSM 4868</strain>
    </source>
</reference>